<dbReference type="AlphaFoldDB" id="A0A8H5CL07"/>
<keyword evidence="2" id="KW-0521">NADP</keyword>
<dbReference type="OrthoDB" id="416253at2759"/>
<dbReference type="Pfam" id="PF00248">
    <property type="entry name" value="Aldo_ket_red"/>
    <property type="match status" value="1"/>
</dbReference>
<comment type="caution">
    <text evidence="7">The sequence shown here is derived from an EMBL/GenBank/DDBJ whole genome shotgun (WGS) entry which is preliminary data.</text>
</comment>
<name>A0A8H5CL07_9AGAR</name>
<gene>
    <name evidence="7" type="ORF">D9758_013402</name>
</gene>
<dbReference type="PANTHER" id="PTHR43827">
    <property type="entry name" value="2,5-DIKETO-D-GLUCONIC ACID REDUCTASE"/>
    <property type="match status" value="1"/>
</dbReference>
<feature type="region of interest" description="Disordered" evidence="4">
    <location>
        <begin position="288"/>
        <end position="314"/>
    </location>
</feature>
<dbReference type="InterPro" id="IPR023210">
    <property type="entry name" value="NADP_OxRdtase_dom"/>
</dbReference>
<keyword evidence="8" id="KW-1185">Reference proteome</keyword>
<evidence type="ECO:0000256" key="5">
    <source>
        <dbReference type="SAM" id="Phobius"/>
    </source>
</evidence>
<evidence type="ECO:0000256" key="1">
    <source>
        <dbReference type="ARBA" id="ARBA00007905"/>
    </source>
</evidence>
<feature type="transmembrane region" description="Helical" evidence="5">
    <location>
        <begin position="378"/>
        <end position="405"/>
    </location>
</feature>
<organism evidence="7 8">
    <name type="scientific">Tetrapyrgos nigripes</name>
    <dbReference type="NCBI Taxonomy" id="182062"/>
    <lineage>
        <taxon>Eukaryota</taxon>
        <taxon>Fungi</taxon>
        <taxon>Dikarya</taxon>
        <taxon>Basidiomycota</taxon>
        <taxon>Agaricomycotina</taxon>
        <taxon>Agaricomycetes</taxon>
        <taxon>Agaricomycetidae</taxon>
        <taxon>Agaricales</taxon>
        <taxon>Marasmiineae</taxon>
        <taxon>Marasmiaceae</taxon>
        <taxon>Tetrapyrgos</taxon>
    </lineage>
</organism>
<dbReference type="Proteomes" id="UP000559256">
    <property type="component" value="Unassembled WGS sequence"/>
</dbReference>
<dbReference type="PRINTS" id="PR00069">
    <property type="entry name" value="ALDKETRDTASE"/>
</dbReference>
<comment type="similarity">
    <text evidence="1">Belongs to the aldo/keto reductase family.</text>
</comment>
<dbReference type="SUPFAM" id="SSF51430">
    <property type="entry name" value="NAD(P)-linked oxidoreductase"/>
    <property type="match status" value="1"/>
</dbReference>
<dbReference type="EMBL" id="JAACJM010000145">
    <property type="protein sequence ID" value="KAF5343239.1"/>
    <property type="molecule type" value="Genomic_DNA"/>
</dbReference>
<dbReference type="PANTHER" id="PTHR43827:SF3">
    <property type="entry name" value="NADP-DEPENDENT OXIDOREDUCTASE DOMAIN-CONTAINING PROTEIN"/>
    <property type="match status" value="1"/>
</dbReference>
<keyword evidence="5" id="KW-0812">Transmembrane</keyword>
<evidence type="ECO:0000313" key="7">
    <source>
        <dbReference type="EMBL" id="KAF5343239.1"/>
    </source>
</evidence>
<dbReference type="InterPro" id="IPR036812">
    <property type="entry name" value="NAD(P)_OxRdtase_dom_sf"/>
</dbReference>
<dbReference type="PROSITE" id="PS00062">
    <property type="entry name" value="ALDOKETO_REDUCTASE_2"/>
    <property type="match status" value="1"/>
</dbReference>
<evidence type="ECO:0000313" key="8">
    <source>
        <dbReference type="Proteomes" id="UP000559256"/>
    </source>
</evidence>
<keyword evidence="3" id="KW-0560">Oxidoreductase</keyword>
<evidence type="ECO:0000259" key="6">
    <source>
        <dbReference type="Pfam" id="PF00248"/>
    </source>
</evidence>
<reference evidence="7 8" key="1">
    <citation type="journal article" date="2020" name="ISME J.">
        <title>Uncovering the hidden diversity of litter-decomposition mechanisms in mushroom-forming fungi.</title>
        <authorList>
            <person name="Floudas D."/>
            <person name="Bentzer J."/>
            <person name="Ahren D."/>
            <person name="Johansson T."/>
            <person name="Persson P."/>
            <person name="Tunlid A."/>
        </authorList>
    </citation>
    <scope>NUCLEOTIDE SEQUENCE [LARGE SCALE GENOMIC DNA]</scope>
    <source>
        <strain evidence="7 8">CBS 291.85</strain>
    </source>
</reference>
<keyword evidence="5" id="KW-1133">Transmembrane helix</keyword>
<accession>A0A8H5CL07</accession>
<evidence type="ECO:0000256" key="2">
    <source>
        <dbReference type="ARBA" id="ARBA00022857"/>
    </source>
</evidence>
<feature type="domain" description="NADP-dependent oxidoreductase" evidence="6">
    <location>
        <begin position="19"/>
        <end position="179"/>
    </location>
</feature>
<keyword evidence="5" id="KW-0472">Membrane</keyword>
<protein>
    <recommendedName>
        <fullName evidence="6">NADP-dependent oxidoreductase domain-containing protein</fullName>
    </recommendedName>
</protein>
<evidence type="ECO:0000256" key="4">
    <source>
        <dbReference type="SAM" id="MobiDB-lite"/>
    </source>
</evidence>
<dbReference type="InterPro" id="IPR020471">
    <property type="entry name" value="AKR"/>
</dbReference>
<feature type="region of interest" description="Disordered" evidence="4">
    <location>
        <begin position="331"/>
        <end position="352"/>
    </location>
</feature>
<sequence>MVYIPTIAFGTGSKWKWHDVTTYVQLALESGFSHLDTAAFYETEPFVGRAINESGLSRKDLFLTTKCGLMIPLRNSLKDSLEKLGVEYVDLFLIYNHFFVPDIKEAWKEMERLKEEGLTRSIGVSNYEVKHLRDTLKVAKVKPAVNQISLNPYNYAEMRPIIDYCQENGIVVEAYSSLAPITTYPGGPVDIPITAAALRLGITPTQVIFLWVRAKGAVIVTPKPNFNNPPPIPTPFILHFFPPPSSRLPLPFIPITHHKPCSPPPYPKPHPLTAPTSLTHEEIAAIDHAGANGPPPGPGPSSQPESTSFRSSPLSSSFHLSPLSRILSSLSSWSSPSPSEDAGVDLDVEKSPLVTTPTTTTLTIRTTPTRHRHPPTKLILVGVIIILLLSITFILGIVLVLMGLLC</sequence>
<dbReference type="Gene3D" id="3.20.20.100">
    <property type="entry name" value="NADP-dependent oxidoreductase domain"/>
    <property type="match status" value="1"/>
</dbReference>
<dbReference type="InterPro" id="IPR018170">
    <property type="entry name" value="Aldo/ket_reductase_CS"/>
</dbReference>
<evidence type="ECO:0000256" key="3">
    <source>
        <dbReference type="ARBA" id="ARBA00023002"/>
    </source>
</evidence>
<proteinExistence type="inferred from homology"/>
<dbReference type="GO" id="GO:0016616">
    <property type="term" value="F:oxidoreductase activity, acting on the CH-OH group of donors, NAD or NADP as acceptor"/>
    <property type="evidence" value="ECO:0007669"/>
    <property type="project" value="UniProtKB-ARBA"/>
</dbReference>